<dbReference type="RefSeq" id="WP_279641532.1">
    <property type="nucleotide sequence ID" value="NZ_JAOCAE010000007.1"/>
</dbReference>
<name>A0AA42TEX5_STUST</name>
<proteinExistence type="predicted"/>
<evidence type="ECO:0000313" key="1">
    <source>
        <dbReference type="EMBL" id="MDH1236697.1"/>
    </source>
</evidence>
<comment type="caution">
    <text evidence="1">The sequence shown here is derived from an EMBL/GenBank/DDBJ whole genome shotgun (WGS) entry which is preliminary data.</text>
</comment>
<evidence type="ECO:0000313" key="2">
    <source>
        <dbReference type="Proteomes" id="UP001158500"/>
    </source>
</evidence>
<dbReference type="EMBL" id="JAOCAE010000007">
    <property type="protein sequence ID" value="MDH1236697.1"/>
    <property type="molecule type" value="Genomic_DNA"/>
</dbReference>
<sequence>MTIIKNTFALSNYPYQMLSPEVVAKIELCSEGDIASPDVAMKLLECYCHLNDTYVTLSSLASEAFAQILRGFLEALAGEDFVRAKLESRRVYARILLRAFEKMDIGSPWLATISYDNWIKESYPNNWGENIPLLDPSTIRYWNCWDIVDKKGQISFIALPMLWNSHGKDFTEEFYENLRLFYEKQARSSLTEINRLIKFLSENAQDWPRMTFYHPILIKQFFLSFMKESFMDAHHRKLNINAKISSWNRMISNLEEAFLDSNVWAVPFDGRLPKPTQRKTLGTPSRTRVNEEGIEVHEKLLTSIPLHLTDSETIEVLFKDIESDLNTVKRWAAAQCEKTYAHVKRRKLLAQQGTPIQSGASMSTLEKMGVENVFATFERDGFKIDSNYLSNRYGGRSPKPHIAETLGLPTAERLFPFQCLLTIEHAEITPSFLKKLILHDANGDYIGFRKSETDGNWLIGFKDRRGSRLSEQKIKLNETTTLLIEQVIEITKPLRDFLRANGDDTWQELFITCGLGFSYPMSAGLPGWNLSNFKSKKNTLKILKEQFEPYTHRREEELVKFLTRVSLTTLRASSGVLVYLKTKSVTEMAKALGHARYDTLLMKRYLPEAILAFFQTRWIRIFQRGFICEAMKDSPYLLEAANFSNMEELHNFLTNHALKDIPHHLSDPEHTSAEKEKSTSLGVKQVLISIDPGIMTALISLEKAVDMASSPEKVCGRATYWADLSRAVVEEINRGNDYLLKQHLSDALSHCNPKKMESLIYGNAARA</sequence>
<organism evidence="1 2">
    <name type="scientific">Stutzerimonas stutzeri</name>
    <name type="common">Pseudomonas stutzeri</name>
    <dbReference type="NCBI Taxonomy" id="316"/>
    <lineage>
        <taxon>Bacteria</taxon>
        <taxon>Pseudomonadati</taxon>
        <taxon>Pseudomonadota</taxon>
        <taxon>Gammaproteobacteria</taxon>
        <taxon>Pseudomonadales</taxon>
        <taxon>Pseudomonadaceae</taxon>
        <taxon>Stutzerimonas</taxon>
    </lineage>
</organism>
<accession>A0AA42TEX5</accession>
<dbReference type="AlphaFoldDB" id="A0AA42TEX5"/>
<dbReference type="Proteomes" id="UP001158500">
    <property type="component" value="Unassembled WGS sequence"/>
</dbReference>
<gene>
    <name evidence="1" type="ORF">N5C32_11680</name>
</gene>
<protein>
    <submittedName>
        <fullName evidence="1">Uncharacterized protein</fullName>
    </submittedName>
</protein>
<reference evidence="1" key="1">
    <citation type="submission" date="2022-09" db="EMBL/GenBank/DDBJ databases">
        <title>Intensive care unit water sources are persistently colonized with multi-drug resistant bacteria and are the site of extensive horizontal gene transfer of antibiotic resistance genes.</title>
        <authorList>
            <person name="Diorio-Toth L."/>
        </authorList>
    </citation>
    <scope>NUCLEOTIDE SEQUENCE</scope>
    <source>
        <strain evidence="1">GD03947</strain>
    </source>
</reference>